<gene>
    <name evidence="7" type="ORF">PMG11_04386</name>
</gene>
<evidence type="ECO:0000256" key="2">
    <source>
        <dbReference type="ARBA" id="ARBA00022692"/>
    </source>
</evidence>
<dbReference type="AlphaFoldDB" id="A0A0F7VFZ2"/>
<feature type="transmembrane region" description="Helical" evidence="5">
    <location>
        <begin position="48"/>
        <end position="66"/>
    </location>
</feature>
<feature type="transmembrane region" description="Helical" evidence="5">
    <location>
        <begin position="110"/>
        <end position="133"/>
    </location>
</feature>
<evidence type="ECO:0000256" key="5">
    <source>
        <dbReference type="SAM" id="Phobius"/>
    </source>
</evidence>
<dbReference type="EMBL" id="CDHK01000004">
    <property type="protein sequence ID" value="CEO59721.1"/>
    <property type="molecule type" value="Genomic_DNA"/>
</dbReference>
<accession>A0A0F7VFZ2</accession>
<feature type="transmembrane region" description="Helical" evidence="5">
    <location>
        <begin position="145"/>
        <end position="171"/>
    </location>
</feature>
<protein>
    <recommendedName>
        <fullName evidence="6">Amino acid transporter transmembrane domain-containing protein</fullName>
    </recommendedName>
</protein>
<keyword evidence="3 5" id="KW-1133">Transmembrane helix</keyword>
<feature type="transmembrane region" description="Helical" evidence="5">
    <location>
        <begin position="216"/>
        <end position="235"/>
    </location>
</feature>
<feature type="transmembrane region" description="Helical" evidence="5">
    <location>
        <begin position="305"/>
        <end position="327"/>
    </location>
</feature>
<feature type="transmembrane region" description="Helical" evidence="5">
    <location>
        <begin position="183"/>
        <end position="204"/>
    </location>
</feature>
<keyword evidence="8" id="KW-1185">Reference proteome</keyword>
<dbReference type="InterPro" id="IPR013057">
    <property type="entry name" value="AA_transpt_TM"/>
</dbReference>
<comment type="subcellular location">
    <subcellularLocation>
        <location evidence="1">Membrane</location>
    </subcellularLocation>
</comment>
<evidence type="ECO:0000313" key="7">
    <source>
        <dbReference type="EMBL" id="CEO59721.1"/>
    </source>
</evidence>
<reference evidence="8" key="1">
    <citation type="journal article" date="2015" name="Genome Announc.">
        <title>Draft genome sequence of the fungus Penicillium brasilianum MG11.</title>
        <authorList>
            <person name="Horn F."/>
            <person name="Linde J."/>
            <person name="Mattern D.J."/>
            <person name="Walther G."/>
            <person name="Guthke R."/>
            <person name="Brakhage A.A."/>
            <person name="Valiante V."/>
        </authorList>
    </citation>
    <scope>NUCLEOTIDE SEQUENCE [LARGE SCALE GENOMIC DNA]</scope>
    <source>
        <strain evidence="8">MG11</strain>
    </source>
</reference>
<feature type="domain" description="Amino acid transporter transmembrane" evidence="6">
    <location>
        <begin position="42"/>
        <end position="165"/>
    </location>
</feature>
<evidence type="ECO:0000256" key="1">
    <source>
        <dbReference type="ARBA" id="ARBA00004370"/>
    </source>
</evidence>
<keyword evidence="2 5" id="KW-0812">Transmembrane</keyword>
<dbReference type="Pfam" id="PF01490">
    <property type="entry name" value="Aa_trans"/>
    <property type="match status" value="1"/>
</dbReference>
<dbReference type="STRING" id="104259.A0A0F7VFZ2"/>
<dbReference type="Proteomes" id="UP000042958">
    <property type="component" value="Unassembled WGS sequence"/>
</dbReference>
<evidence type="ECO:0000313" key="8">
    <source>
        <dbReference type="Proteomes" id="UP000042958"/>
    </source>
</evidence>
<feature type="transmembrane region" description="Helical" evidence="5">
    <location>
        <begin position="282"/>
        <end position="298"/>
    </location>
</feature>
<keyword evidence="4 5" id="KW-0472">Membrane</keyword>
<dbReference type="OrthoDB" id="294730at2759"/>
<name>A0A0F7VFZ2_PENBI</name>
<feature type="transmembrane region" description="Helical" evidence="5">
    <location>
        <begin position="72"/>
        <end position="90"/>
    </location>
</feature>
<dbReference type="GO" id="GO:0016020">
    <property type="term" value="C:membrane"/>
    <property type="evidence" value="ECO:0007669"/>
    <property type="project" value="UniProtKB-SubCell"/>
</dbReference>
<evidence type="ECO:0000259" key="6">
    <source>
        <dbReference type="Pfam" id="PF01490"/>
    </source>
</evidence>
<evidence type="ECO:0000256" key="4">
    <source>
        <dbReference type="ARBA" id="ARBA00023136"/>
    </source>
</evidence>
<sequence>MTFRHTLLITLRLNGYAFPMEVEKPNLTPPRQDTFGDEEHAEVKQGGLLIVTETILLGILSLPAAIASLGLVPGLIVLIGLGLLACYTGYMIRYVADASKVLMGRFGRELFGIAQLLFLVFIMASHILTFTVALNKITGHTTCSIVFGVVSIILSILFIFSAIMIVMIALGVQNPGSAVKATIKTNLVTGFTAAVNIAFLYDIVPLGSAGPLISRIAYGVALPTIVIAGVINSHVAAKSIYIRIFAGTDRMHKSDFVAVGTWVRLTVCLWIVAWIIAEVIPVFNSLLTLILYINKGLWFSSPKKIALTLLNNFAIYVSIVLCGLGLYTSGKSIYDNLGSASFSCANNT</sequence>
<proteinExistence type="predicted"/>
<organism evidence="7 8">
    <name type="scientific">Penicillium brasilianum</name>
    <dbReference type="NCBI Taxonomy" id="104259"/>
    <lineage>
        <taxon>Eukaryota</taxon>
        <taxon>Fungi</taxon>
        <taxon>Dikarya</taxon>
        <taxon>Ascomycota</taxon>
        <taxon>Pezizomycotina</taxon>
        <taxon>Eurotiomycetes</taxon>
        <taxon>Eurotiomycetidae</taxon>
        <taxon>Eurotiales</taxon>
        <taxon>Aspergillaceae</taxon>
        <taxon>Penicillium</taxon>
    </lineage>
</organism>
<evidence type="ECO:0000256" key="3">
    <source>
        <dbReference type="ARBA" id="ARBA00022989"/>
    </source>
</evidence>